<gene>
    <name evidence="3" type="ORF">K470DRAFT_250318</name>
</gene>
<dbReference type="GO" id="GO:0030897">
    <property type="term" value="C:HOPS complex"/>
    <property type="evidence" value="ECO:0007669"/>
    <property type="project" value="TreeGrafter"/>
</dbReference>
<dbReference type="EMBL" id="MU006001">
    <property type="protein sequence ID" value="KAF2858857.1"/>
    <property type="molecule type" value="Genomic_DNA"/>
</dbReference>
<dbReference type="InterPro" id="IPR057780">
    <property type="entry name" value="Beta-prop_Vps41"/>
</dbReference>
<protein>
    <recommendedName>
        <fullName evidence="2">Vps41 beta-propeller domain-containing protein</fullName>
    </recommendedName>
</protein>
<dbReference type="InterPro" id="IPR036322">
    <property type="entry name" value="WD40_repeat_dom_sf"/>
</dbReference>
<dbReference type="GO" id="GO:0016236">
    <property type="term" value="P:macroautophagy"/>
    <property type="evidence" value="ECO:0007669"/>
    <property type="project" value="TreeGrafter"/>
</dbReference>
<keyword evidence="4" id="KW-1185">Reference proteome</keyword>
<dbReference type="Pfam" id="PF23411">
    <property type="entry name" value="Beta-prop_Vps41"/>
    <property type="match status" value="1"/>
</dbReference>
<dbReference type="PANTHER" id="PTHR12616:SF1">
    <property type="entry name" value="VACUOLAR PROTEIN SORTING-ASSOCIATED PROTEIN 41 HOMOLOG"/>
    <property type="match status" value="1"/>
</dbReference>
<feature type="compositionally biased region" description="Acidic residues" evidence="1">
    <location>
        <begin position="45"/>
        <end position="57"/>
    </location>
</feature>
<dbReference type="AlphaFoldDB" id="A0A6A7BV62"/>
<dbReference type="InterPro" id="IPR015943">
    <property type="entry name" value="WD40/YVTN_repeat-like_dom_sf"/>
</dbReference>
<dbReference type="GO" id="GO:0034058">
    <property type="term" value="P:endosomal vesicle fusion"/>
    <property type="evidence" value="ECO:0007669"/>
    <property type="project" value="TreeGrafter"/>
</dbReference>
<sequence>MPSDEAGDDALAQLPPSSVATAREVTDESKNSSLNLEMDQPSGNQDEDKEDQDEEEEPHLKFTKITGSLASTYRNGDSTSAAVLVGGKIVVGTHNGNVHVLRLPSMEGLRSYRGHKATVTSISLSPVPSAPTVVKGPDGSIQFLDLPGPRTKANAHQSPRGARAPVISNQPASSIYVATSSLDGHVCVQSLGDSKDVQLRNFSRPVQAVALSPDYLRDRTYLSGGLAGQLILTVGGKTGVSTNANTSSATAAASGWLGSIGLGGHSGRDTVLHSGEGTIHCIQWSRSGKWVVWVNEEGIKIMRSHLKLPPEDADDVWRRIAHAAKPNRPGWKDMAGVWKARCEWTDPNIREADTQVPHGKKSQEDEQLVVGWGDTAWILHIRPGKGYTAHSGHKQVGVADIMHKLHFTDCIVSGISLYTPSMLAILAYRTRDDDDRPIGGSHDPSKAGGRHRRLKTGLEPQLRLIDVKDGAEIEVDDLQMSRYDSLSAQDYITSSLYLRQHIAADNLANEQRGALEAAWEAAGGGYATRLLSSGVSIASGSNFSKERRPSTFSIRSSSTWGPSQTEAIPAEPVHPYIIEPGPKLFIQSPYDCILAVKRDLSDRLEWVIQREQYAEAWQLVDEHPEVVDSTVADAQSISSRPSESSKIKSGNLADFFADSASVNTPAESARMQQAVEKEKLRIGDLWLRQLIETNKWEEAGRVAGKVLGKSPNWEHWVRTFAQASKFDEITPYIPATSSGEEQNILPSTVYETVLKHYISANRPRLKKLLDIWDPELFDVTSVIAAIEKHLNCGDPSEEAVEDGEPGRDWRILVECLAKLYIADGRPKDALRCYIRSQNADAAINLIREEKLMDSIDPHDIPDFILLRVSADKLKSAPVSELGELSSEPISLLIEETLRGAMSAISVTRQLDHRGLALRPFIFFYLRALWTGSTGEKESEASDDYRPRRKFDRRLAEGRALVEDQADTAVQLFAEYDREQFMSFLRASTLYSYDNAAHLCEERHYIPELVYILSKIGQTRRALFLIIDELGDVHQAIEFAKSHDELWDDLLDYSMDKPNFIKGLLEEVGTTASIDPAEIVRRIPEGLKIPGLKDGVRHLIQECERQASISRGVARVLRAEVVGGLEKLRDNRKRGVRFDTTSGEENIAEANGEHKHGTDAKLRTKDGEAGTGHCGGCGAGFNVEVEEPLIGFVCGHVWHLTCLVLFSPESRPEKDNKGAQEALDRLKTQLGYKTGYTNGSSGQSAADVYVTRSVGAKVAHARLIASVIDRGEVGCRLCW</sequence>
<dbReference type="SUPFAM" id="SSF50978">
    <property type="entry name" value="WD40 repeat-like"/>
    <property type="match status" value="1"/>
</dbReference>
<feature type="region of interest" description="Disordered" evidence="1">
    <location>
        <begin position="1"/>
        <end position="64"/>
    </location>
</feature>
<reference evidence="3" key="1">
    <citation type="journal article" date="2020" name="Stud. Mycol.">
        <title>101 Dothideomycetes genomes: a test case for predicting lifestyles and emergence of pathogens.</title>
        <authorList>
            <person name="Haridas S."/>
            <person name="Albert R."/>
            <person name="Binder M."/>
            <person name="Bloem J."/>
            <person name="Labutti K."/>
            <person name="Salamov A."/>
            <person name="Andreopoulos B."/>
            <person name="Baker S."/>
            <person name="Barry K."/>
            <person name="Bills G."/>
            <person name="Bluhm B."/>
            <person name="Cannon C."/>
            <person name="Castanera R."/>
            <person name="Culley D."/>
            <person name="Daum C."/>
            <person name="Ezra D."/>
            <person name="Gonzalez J."/>
            <person name="Henrissat B."/>
            <person name="Kuo A."/>
            <person name="Liang C."/>
            <person name="Lipzen A."/>
            <person name="Lutzoni F."/>
            <person name="Magnuson J."/>
            <person name="Mondo S."/>
            <person name="Nolan M."/>
            <person name="Ohm R."/>
            <person name="Pangilinan J."/>
            <person name="Park H.-J."/>
            <person name="Ramirez L."/>
            <person name="Alfaro M."/>
            <person name="Sun H."/>
            <person name="Tritt A."/>
            <person name="Yoshinaga Y."/>
            <person name="Zwiers L.-H."/>
            <person name="Turgeon B."/>
            <person name="Goodwin S."/>
            <person name="Spatafora J."/>
            <person name="Crous P."/>
            <person name="Grigoriev I."/>
        </authorList>
    </citation>
    <scope>NUCLEOTIDE SEQUENCE</scope>
    <source>
        <strain evidence="3">CBS 480.64</strain>
    </source>
</reference>
<dbReference type="GO" id="GO:0009267">
    <property type="term" value="P:cellular response to starvation"/>
    <property type="evidence" value="ECO:0007669"/>
    <property type="project" value="TreeGrafter"/>
</dbReference>
<evidence type="ECO:0000256" key="1">
    <source>
        <dbReference type="SAM" id="MobiDB-lite"/>
    </source>
</evidence>
<evidence type="ECO:0000259" key="2">
    <source>
        <dbReference type="Pfam" id="PF23411"/>
    </source>
</evidence>
<name>A0A6A7BV62_9PEZI</name>
<dbReference type="GO" id="GO:0006623">
    <property type="term" value="P:protein targeting to vacuole"/>
    <property type="evidence" value="ECO:0007669"/>
    <property type="project" value="InterPro"/>
</dbReference>
<dbReference type="InterPro" id="IPR045111">
    <property type="entry name" value="Vps41/Vps8"/>
</dbReference>
<dbReference type="Gene3D" id="2.130.10.10">
    <property type="entry name" value="YVTN repeat-like/Quinoprotein amine dehydrogenase"/>
    <property type="match status" value="1"/>
</dbReference>
<dbReference type="Gene3D" id="1.25.40.10">
    <property type="entry name" value="Tetratricopeptide repeat domain"/>
    <property type="match status" value="1"/>
</dbReference>
<dbReference type="InterPro" id="IPR011990">
    <property type="entry name" value="TPR-like_helical_dom_sf"/>
</dbReference>
<feature type="domain" description="Vps41 beta-propeller" evidence="2">
    <location>
        <begin position="173"/>
        <end position="305"/>
    </location>
</feature>
<evidence type="ECO:0000313" key="4">
    <source>
        <dbReference type="Proteomes" id="UP000799421"/>
    </source>
</evidence>
<proteinExistence type="predicted"/>
<dbReference type="Proteomes" id="UP000799421">
    <property type="component" value="Unassembled WGS sequence"/>
</dbReference>
<organism evidence="3 4">
    <name type="scientific">Piedraia hortae CBS 480.64</name>
    <dbReference type="NCBI Taxonomy" id="1314780"/>
    <lineage>
        <taxon>Eukaryota</taxon>
        <taxon>Fungi</taxon>
        <taxon>Dikarya</taxon>
        <taxon>Ascomycota</taxon>
        <taxon>Pezizomycotina</taxon>
        <taxon>Dothideomycetes</taxon>
        <taxon>Dothideomycetidae</taxon>
        <taxon>Capnodiales</taxon>
        <taxon>Piedraiaceae</taxon>
        <taxon>Piedraia</taxon>
    </lineage>
</organism>
<dbReference type="Pfam" id="PF23556">
    <property type="entry name" value="TPR_Vps41"/>
    <property type="match status" value="2"/>
</dbReference>
<dbReference type="PANTHER" id="PTHR12616">
    <property type="entry name" value="VACUOLAR PROTEIN SORTING VPS41"/>
    <property type="match status" value="1"/>
</dbReference>
<dbReference type="OrthoDB" id="244107at2759"/>
<evidence type="ECO:0000313" key="3">
    <source>
        <dbReference type="EMBL" id="KAF2858857.1"/>
    </source>
</evidence>
<accession>A0A6A7BV62</accession>
<dbReference type="GO" id="GO:0005770">
    <property type="term" value="C:late endosome"/>
    <property type="evidence" value="ECO:0007669"/>
    <property type="project" value="TreeGrafter"/>
</dbReference>